<protein>
    <submittedName>
        <fullName evidence="2">Uncharacterized protein</fullName>
    </submittedName>
</protein>
<evidence type="ECO:0000313" key="3">
    <source>
        <dbReference type="Proteomes" id="UP000054350"/>
    </source>
</evidence>
<dbReference type="EMBL" id="GG745333">
    <property type="protein sequence ID" value="KNE58744.1"/>
    <property type="molecule type" value="Genomic_DNA"/>
</dbReference>
<feature type="region of interest" description="Disordered" evidence="1">
    <location>
        <begin position="1"/>
        <end position="27"/>
    </location>
</feature>
<evidence type="ECO:0000313" key="2">
    <source>
        <dbReference type="EMBL" id="KNE58744.1"/>
    </source>
</evidence>
<reference evidence="3" key="2">
    <citation type="submission" date="2009-11" db="EMBL/GenBank/DDBJ databases">
        <title>The Genome Sequence of Allomyces macrogynus strain ATCC 38327.</title>
        <authorList>
            <consortium name="The Broad Institute Genome Sequencing Platform"/>
            <person name="Russ C."/>
            <person name="Cuomo C."/>
            <person name="Shea T."/>
            <person name="Young S.K."/>
            <person name="Zeng Q."/>
            <person name="Koehrsen M."/>
            <person name="Haas B."/>
            <person name="Borodovsky M."/>
            <person name="Guigo R."/>
            <person name="Alvarado L."/>
            <person name="Berlin A."/>
            <person name="Borenstein D."/>
            <person name="Chen Z."/>
            <person name="Engels R."/>
            <person name="Freedman E."/>
            <person name="Gellesch M."/>
            <person name="Goldberg J."/>
            <person name="Griggs A."/>
            <person name="Gujja S."/>
            <person name="Heiman D."/>
            <person name="Hepburn T."/>
            <person name="Howarth C."/>
            <person name="Jen D."/>
            <person name="Larson L."/>
            <person name="Lewis B."/>
            <person name="Mehta T."/>
            <person name="Park D."/>
            <person name="Pearson M."/>
            <person name="Roberts A."/>
            <person name="Saif S."/>
            <person name="Shenoy N."/>
            <person name="Sisk P."/>
            <person name="Stolte C."/>
            <person name="Sykes S."/>
            <person name="Walk T."/>
            <person name="White J."/>
            <person name="Yandava C."/>
            <person name="Burger G."/>
            <person name="Gray M.W."/>
            <person name="Holland P.W.H."/>
            <person name="King N."/>
            <person name="Lang F.B.F."/>
            <person name="Roger A.J."/>
            <person name="Ruiz-Trillo I."/>
            <person name="Lander E."/>
            <person name="Nusbaum C."/>
        </authorList>
    </citation>
    <scope>NUCLEOTIDE SEQUENCE [LARGE SCALE GENOMIC DNA]</scope>
    <source>
        <strain evidence="3">ATCC 38327</strain>
    </source>
</reference>
<keyword evidence="3" id="KW-1185">Reference proteome</keyword>
<dbReference type="VEuPathDB" id="FungiDB:AMAG_04298"/>
<dbReference type="Proteomes" id="UP000054350">
    <property type="component" value="Unassembled WGS sequence"/>
</dbReference>
<name>A0A0L0S8M9_ALLM3</name>
<evidence type="ECO:0000256" key="1">
    <source>
        <dbReference type="SAM" id="MobiDB-lite"/>
    </source>
</evidence>
<gene>
    <name evidence="2" type="ORF">AMAG_04298</name>
</gene>
<feature type="compositionally biased region" description="Low complexity" evidence="1">
    <location>
        <begin position="15"/>
        <end position="26"/>
    </location>
</feature>
<reference evidence="2 3" key="1">
    <citation type="submission" date="2009-11" db="EMBL/GenBank/DDBJ databases">
        <title>Annotation of Allomyces macrogynus ATCC 38327.</title>
        <authorList>
            <consortium name="The Broad Institute Genome Sequencing Platform"/>
            <person name="Russ C."/>
            <person name="Cuomo C."/>
            <person name="Burger G."/>
            <person name="Gray M.W."/>
            <person name="Holland P.W.H."/>
            <person name="King N."/>
            <person name="Lang F.B.F."/>
            <person name="Roger A.J."/>
            <person name="Ruiz-Trillo I."/>
            <person name="Young S.K."/>
            <person name="Zeng Q."/>
            <person name="Gargeya S."/>
            <person name="Fitzgerald M."/>
            <person name="Haas B."/>
            <person name="Abouelleil A."/>
            <person name="Alvarado L."/>
            <person name="Arachchi H.M."/>
            <person name="Berlin A."/>
            <person name="Chapman S.B."/>
            <person name="Gearin G."/>
            <person name="Goldberg J."/>
            <person name="Griggs A."/>
            <person name="Gujja S."/>
            <person name="Hansen M."/>
            <person name="Heiman D."/>
            <person name="Howarth C."/>
            <person name="Larimer J."/>
            <person name="Lui A."/>
            <person name="MacDonald P.J.P."/>
            <person name="McCowen C."/>
            <person name="Montmayeur A."/>
            <person name="Murphy C."/>
            <person name="Neiman D."/>
            <person name="Pearson M."/>
            <person name="Priest M."/>
            <person name="Roberts A."/>
            <person name="Saif S."/>
            <person name="Shea T."/>
            <person name="Sisk P."/>
            <person name="Stolte C."/>
            <person name="Sykes S."/>
            <person name="Wortman J."/>
            <person name="Nusbaum C."/>
            <person name="Birren B."/>
        </authorList>
    </citation>
    <scope>NUCLEOTIDE SEQUENCE [LARGE SCALE GENOMIC DNA]</scope>
    <source>
        <strain evidence="2 3">ATCC 38327</strain>
    </source>
</reference>
<dbReference type="AlphaFoldDB" id="A0A0L0S8M9"/>
<dbReference type="OrthoDB" id="10410624at2759"/>
<sequence length="250" mass="25435">MAATTRCNPEPMPVATRAGRSHGASAAHRRRTSWVVRALTVALVALLASTTTTDALPAAAPLVRNGRRVAIPVTDPLAVNRFDPLEAAASLTVDLFPHALFQGDPLHLAVDHVDTVPVAVETPIEPTTSATVVATTEQVPLGSAAAAAAAPAAPPSPAPFSAPCVTVDATLVHSAKTAANTVAVLYELPGCVRSALVMDRDQGRVVSVAGAAVALGAPGDYLKLRKGAGLSVQSVRLCPASRAAECTATR</sequence>
<accession>A0A0L0S8M9</accession>
<proteinExistence type="predicted"/>
<organism evidence="2 3">
    <name type="scientific">Allomyces macrogynus (strain ATCC 38327)</name>
    <name type="common">Allomyces javanicus var. macrogynus</name>
    <dbReference type="NCBI Taxonomy" id="578462"/>
    <lineage>
        <taxon>Eukaryota</taxon>
        <taxon>Fungi</taxon>
        <taxon>Fungi incertae sedis</taxon>
        <taxon>Blastocladiomycota</taxon>
        <taxon>Blastocladiomycetes</taxon>
        <taxon>Blastocladiales</taxon>
        <taxon>Blastocladiaceae</taxon>
        <taxon>Allomyces</taxon>
    </lineage>
</organism>